<keyword evidence="4 7" id="KW-0812">Transmembrane</keyword>
<dbReference type="GO" id="GO:0005886">
    <property type="term" value="C:plasma membrane"/>
    <property type="evidence" value="ECO:0007669"/>
    <property type="project" value="UniProtKB-SubCell"/>
</dbReference>
<dbReference type="Proteomes" id="UP000199584">
    <property type="component" value="Unassembled WGS sequence"/>
</dbReference>
<keyword evidence="3" id="KW-1003">Cell membrane</keyword>
<evidence type="ECO:0000256" key="4">
    <source>
        <dbReference type="ARBA" id="ARBA00022692"/>
    </source>
</evidence>
<evidence type="ECO:0000256" key="1">
    <source>
        <dbReference type="ARBA" id="ARBA00004651"/>
    </source>
</evidence>
<proteinExistence type="inferred from homology"/>
<evidence type="ECO:0000256" key="5">
    <source>
        <dbReference type="ARBA" id="ARBA00022989"/>
    </source>
</evidence>
<keyword evidence="5 7" id="KW-1133">Transmembrane helix</keyword>
<accession>A0A1I6D023</accession>
<evidence type="ECO:0000256" key="6">
    <source>
        <dbReference type="ARBA" id="ARBA00023136"/>
    </source>
</evidence>
<dbReference type="Pfam" id="PF02706">
    <property type="entry name" value="Wzz"/>
    <property type="match status" value="1"/>
</dbReference>
<sequence length="242" mass="26568">MSVKPDIEVDLKDILIILKKGLPILFFVPLVCMIITGYISIYYLPPVYRASTTLMVSKIYTLDDKQYMHYEDLLVANQLAKTYSQIAKSRSVCEQVIAENDLQMSPESFSNKILVQAINNTQLISLSVTDADPVLAARLANETAGVFMEKVIGIMQLNNVKIIDFAAVPQSPIKPNVRHNVLSAGILGLLLALAIVFIRKILKQTLENSEEAEQLLDIPVLASIPAIKSSRIISGGGKNAVS</sequence>
<dbReference type="InterPro" id="IPR050445">
    <property type="entry name" value="Bact_polysacc_biosynth/exp"/>
</dbReference>
<evidence type="ECO:0000256" key="2">
    <source>
        <dbReference type="ARBA" id="ARBA00006683"/>
    </source>
</evidence>
<dbReference type="PANTHER" id="PTHR32309:SF13">
    <property type="entry name" value="FERRIC ENTEROBACTIN TRANSPORT PROTEIN FEPE"/>
    <property type="match status" value="1"/>
</dbReference>
<evidence type="ECO:0000313" key="10">
    <source>
        <dbReference type="EMBL" id="SFQ98710.1"/>
    </source>
</evidence>
<feature type="domain" description="Polysaccharide chain length determinant N-terminal" evidence="8">
    <location>
        <begin position="8"/>
        <end position="99"/>
    </location>
</feature>
<dbReference type="GO" id="GO:0004713">
    <property type="term" value="F:protein tyrosine kinase activity"/>
    <property type="evidence" value="ECO:0007669"/>
    <property type="project" value="TreeGrafter"/>
</dbReference>
<comment type="subcellular location">
    <subcellularLocation>
        <location evidence="1">Cell membrane</location>
        <topology evidence="1">Multi-pass membrane protein</topology>
    </subcellularLocation>
</comment>
<evidence type="ECO:0000256" key="3">
    <source>
        <dbReference type="ARBA" id="ARBA00022475"/>
    </source>
</evidence>
<dbReference type="EMBL" id="FOYM01000003">
    <property type="protein sequence ID" value="SFQ98710.1"/>
    <property type="molecule type" value="Genomic_DNA"/>
</dbReference>
<gene>
    <name evidence="10" type="ORF">SAMN05660706_103158</name>
</gene>
<reference evidence="11" key="1">
    <citation type="submission" date="2016-10" db="EMBL/GenBank/DDBJ databases">
        <authorList>
            <person name="Varghese N."/>
            <person name="Submissions S."/>
        </authorList>
    </citation>
    <scope>NUCLEOTIDE SEQUENCE [LARGE SCALE GENOMIC DNA]</scope>
    <source>
        <strain evidence="11">DSM 3669</strain>
    </source>
</reference>
<dbReference type="AlphaFoldDB" id="A0A1I6D023"/>
<dbReference type="InterPro" id="IPR032807">
    <property type="entry name" value="GNVR"/>
</dbReference>
<organism evidence="10 11">
    <name type="scientific">Desulfoscipio geothermicus DSM 3669</name>
    <dbReference type="NCBI Taxonomy" id="1121426"/>
    <lineage>
        <taxon>Bacteria</taxon>
        <taxon>Bacillati</taxon>
        <taxon>Bacillota</taxon>
        <taxon>Clostridia</taxon>
        <taxon>Eubacteriales</taxon>
        <taxon>Desulfallaceae</taxon>
        <taxon>Desulfoscipio</taxon>
    </lineage>
</organism>
<evidence type="ECO:0000259" key="8">
    <source>
        <dbReference type="Pfam" id="PF02706"/>
    </source>
</evidence>
<feature type="transmembrane region" description="Helical" evidence="7">
    <location>
        <begin position="181"/>
        <end position="198"/>
    </location>
</feature>
<evidence type="ECO:0000256" key="7">
    <source>
        <dbReference type="SAM" id="Phobius"/>
    </source>
</evidence>
<comment type="similarity">
    <text evidence="2">Belongs to the CpsC/CapA family.</text>
</comment>
<dbReference type="RefSeq" id="WP_092482004.1">
    <property type="nucleotide sequence ID" value="NZ_FOYM01000003.1"/>
</dbReference>
<dbReference type="Pfam" id="PF13807">
    <property type="entry name" value="GNVR"/>
    <property type="match status" value="1"/>
</dbReference>
<dbReference type="InterPro" id="IPR003856">
    <property type="entry name" value="LPS_length_determ_N"/>
</dbReference>
<evidence type="ECO:0000259" key="9">
    <source>
        <dbReference type="Pfam" id="PF13807"/>
    </source>
</evidence>
<dbReference type="OrthoDB" id="2360475at2"/>
<name>A0A1I6D023_9FIRM</name>
<dbReference type="STRING" id="39060.SAMN05660706_103158"/>
<keyword evidence="6 7" id="KW-0472">Membrane</keyword>
<feature type="transmembrane region" description="Helical" evidence="7">
    <location>
        <begin position="21"/>
        <end position="44"/>
    </location>
</feature>
<feature type="domain" description="Tyrosine-protein kinase G-rich" evidence="9">
    <location>
        <begin position="154"/>
        <end position="200"/>
    </location>
</feature>
<evidence type="ECO:0000313" key="11">
    <source>
        <dbReference type="Proteomes" id="UP000199584"/>
    </source>
</evidence>
<protein>
    <submittedName>
        <fullName evidence="10">Capsular polysaccharide biosynthesis protein</fullName>
    </submittedName>
</protein>
<keyword evidence="11" id="KW-1185">Reference proteome</keyword>
<dbReference type="PANTHER" id="PTHR32309">
    <property type="entry name" value="TYROSINE-PROTEIN KINASE"/>
    <property type="match status" value="1"/>
</dbReference>